<feature type="domain" description="HTH cro/C1-type" evidence="2">
    <location>
        <begin position="14"/>
        <end position="68"/>
    </location>
</feature>
<protein>
    <submittedName>
        <fullName evidence="3">HigA family addiction module antitoxin</fullName>
    </submittedName>
</protein>
<dbReference type="PROSITE" id="PS50943">
    <property type="entry name" value="HTH_CROC1"/>
    <property type="match status" value="1"/>
</dbReference>
<sequence length="100" mass="10995">MSEHPPNVHPGEQLRTYLHQAGLTIDDAAARLGVSADRLANVMAGRERITPGLSRRLGDLLGQSPTFWANRQAERDRRVEEAARAVAGWSAGLNQRLADR</sequence>
<gene>
    <name evidence="3" type="ORF">OSB52_19900</name>
</gene>
<dbReference type="Gene3D" id="1.10.260.40">
    <property type="entry name" value="lambda repressor-like DNA-binding domains"/>
    <property type="match status" value="1"/>
</dbReference>
<dbReference type="InterPro" id="IPR013430">
    <property type="entry name" value="Toxin_antidote_HigA"/>
</dbReference>
<dbReference type="GO" id="GO:0003677">
    <property type="term" value="F:DNA binding"/>
    <property type="evidence" value="ECO:0007669"/>
    <property type="project" value="UniProtKB-KW"/>
</dbReference>
<dbReference type="CDD" id="cd00093">
    <property type="entry name" value="HTH_XRE"/>
    <property type="match status" value="1"/>
</dbReference>
<dbReference type="Proteomes" id="UP001143347">
    <property type="component" value="Unassembled WGS sequence"/>
</dbReference>
<organism evidence="3 4">
    <name type="scientific">Gordonia aquimaris</name>
    <dbReference type="NCBI Taxonomy" id="2984863"/>
    <lineage>
        <taxon>Bacteria</taxon>
        <taxon>Bacillati</taxon>
        <taxon>Actinomycetota</taxon>
        <taxon>Actinomycetes</taxon>
        <taxon>Mycobacteriales</taxon>
        <taxon>Gordoniaceae</taxon>
        <taxon>Gordonia</taxon>
    </lineage>
</organism>
<dbReference type="InterPro" id="IPR010982">
    <property type="entry name" value="Lambda_DNA-bd_dom_sf"/>
</dbReference>
<dbReference type="InterPro" id="IPR001387">
    <property type="entry name" value="Cro/C1-type_HTH"/>
</dbReference>
<accession>A0A9X3D7S5</accession>
<dbReference type="SMART" id="SM00530">
    <property type="entry name" value="HTH_XRE"/>
    <property type="match status" value="1"/>
</dbReference>
<keyword evidence="1" id="KW-0238">DNA-binding</keyword>
<evidence type="ECO:0000313" key="4">
    <source>
        <dbReference type="Proteomes" id="UP001143347"/>
    </source>
</evidence>
<keyword evidence="4" id="KW-1185">Reference proteome</keyword>
<dbReference type="EMBL" id="JAPKFM010000026">
    <property type="protein sequence ID" value="MCX2966351.1"/>
    <property type="molecule type" value="Genomic_DNA"/>
</dbReference>
<evidence type="ECO:0000259" key="2">
    <source>
        <dbReference type="PROSITE" id="PS50943"/>
    </source>
</evidence>
<dbReference type="RefSeq" id="WP_266063258.1">
    <property type="nucleotide sequence ID" value="NZ_JAPKFM010000026.1"/>
</dbReference>
<proteinExistence type="predicted"/>
<dbReference type="NCBIfam" id="TIGR02607">
    <property type="entry name" value="antidote_HigA"/>
    <property type="match status" value="1"/>
</dbReference>
<dbReference type="Pfam" id="PF13560">
    <property type="entry name" value="HTH_31"/>
    <property type="match status" value="1"/>
</dbReference>
<dbReference type="SUPFAM" id="SSF47413">
    <property type="entry name" value="lambda repressor-like DNA-binding domains"/>
    <property type="match status" value="1"/>
</dbReference>
<dbReference type="PANTHER" id="PTHR36924:SF1">
    <property type="entry name" value="ANTITOXIN HIGA-1"/>
    <property type="match status" value="1"/>
</dbReference>
<evidence type="ECO:0000256" key="1">
    <source>
        <dbReference type="ARBA" id="ARBA00023125"/>
    </source>
</evidence>
<dbReference type="AlphaFoldDB" id="A0A9X3D7S5"/>
<dbReference type="PANTHER" id="PTHR36924">
    <property type="entry name" value="ANTITOXIN HIGA-1"/>
    <property type="match status" value="1"/>
</dbReference>
<name>A0A9X3D7S5_9ACTN</name>
<evidence type="ECO:0000313" key="3">
    <source>
        <dbReference type="EMBL" id="MCX2966351.1"/>
    </source>
</evidence>
<reference evidence="3" key="1">
    <citation type="submission" date="2022-10" db="EMBL/GenBank/DDBJ databases">
        <title>WGS of marine actinomycetes from Thailand.</title>
        <authorList>
            <person name="Thawai C."/>
        </authorList>
    </citation>
    <scope>NUCLEOTIDE SEQUENCE</scope>
    <source>
        <strain evidence="3">SW21</strain>
    </source>
</reference>
<comment type="caution">
    <text evidence="3">The sequence shown here is derived from an EMBL/GenBank/DDBJ whole genome shotgun (WGS) entry which is preliminary data.</text>
</comment>